<dbReference type="PANTHER" id="PTHR10794:SF82">
    <property type="entry name" value="ALPHA_BETA-HYDROLASES SUPERFAMILY PROTEIN"/>
    <property type="match status" value="1"/>
</dbReference>
<dbReference type="InterPro" id="IPR029058">
    <property type="entry name" value="AB_hydrolase_fold"/>
</dbReference>
<dbReference type="Gramene" id="EOX97083">
    <property type="protein sequence ID" value="EOX97083"/>
    <property type="gene ID" value="TCM_006184"/>
</dbReference>
<dbReference type="eggNOG" id="KOG1838">
    <property type="taxonomic scope" value="Eukaryota"/>
</dbReference>
<dbReference type="Gene3D" id="3.40.50.1820">
    <property type="entry name" value="alpha/beta hydrolase"/>
    <property type="match status" value="1"/>
</dbReference>
<evidence type="ECO:0000256" key="2">
    <source>
        <dbReference type="SAM" id="Phobius"/>
    </source>
</evidence>
<evidence type="ECO:0000256" key="1">
    <source>
        <dbReference type="ARBA" id="ARBA00010884"/>
    </source>
</evidence>
<keyword evidence="2" id="KW-0472">Membrane</keyword>
<gene>
    <name evidence="4" type="ORF">TCM_006184</name>
</gene>
<comment type="similarity">
    <text evidence="1">Belongs to the AB hydrolase superfamily. AB hydrolase 4 family.</text>
</comment>
<dbReference type="STRING" id="3641.A0A061E485"/>
<evidence type="ECO:0000313" key="4">
    <source>
        <dbReference type="EMBL" id="EOX97083.1"/>
    </source>
</evidence>
<feature type="transmembrane region" description="Helical" evidence="2">
    <location>
        <begin position="570"/>
        <end position="593"/>
    </location>
</feature>
<dbReference type="PANTHER" id="PTHR10794">
    <property type="entry name" value="ABHYDROLASE DOMAIN-CONTAINING PROTEIN"/>
    <property type="match status" value="1"/>
</dbReference>
<organism evidence="4 5">
    <name type="scientific">Theobroma cacao</name>
    <name type="common">Cacao</name>
    <name type="synonym">Cocoa</name>
    <dbReference type="NCBI Taxonomy" id="3641"/>
    <lineage>
        <taxon>Eukaryota</taxon>
        <taxon>Viridiplantae</taxon>
        <taxon>Streptophyta</taxon>
        <taxon>Embryophyta</taxon>
        <taxon>Tracheophyta</taxon>
        <taxon>Spermatophyta</taxon>
        <taxon>Magnoliopsida</taxon>
        <taxon>eudicotyledons</taxon>
        <taxon>Gunneridae</taxon>
        <taxon>Pentapetalae</taxon>
        <taxon>rosids</taxon>
        <taxon>malvids</taxon>
        <taxon>Malvales</taxon>
        <taxon>Malvaceae</taxon>
        <taxon>Byttnerioideae</taxon>
        <taxon>Theobroma</taxon>
    </lineage>
</organism>
<dbReference type="InterPro" id="IPR022742">
    <property type="entry name" value="Hydrolase_4"/>
</dbReference>
<dbReference type="GO" id="GO:0006629">
    <property type="term" value="P:lipid metabolic process"/>
    <property type="evidence" value="ECO:0000318"/>
    <property type="project" value="GO_Central"/>
</dbReference>
<dbReference type="SUPFAM" id="SSF53474">
    <property type="entry name" value="alpha/beta-Hydrolases"/>
    <property type="match status" value="1"/>
</dbReference>
<dbReference type="GO" id="GO:0047372">
    <property type="term" value="F:monoacylglycerol lipase activity"/>
    <property type="evidence" value="ECO:0000318"/>
    <property type="project" value="GO_Central"/>
</dbReference>
<proteinExistence type="inferred from homology"/>
<dbReference type="Proteomes" id="UP000026915">
    <property type="component" value="Chromosome 2"/>
</dbReference>
<evidence type="ECO:0000259" key="3">
    <source>
        <dbReference type="Pfam" id="PF12146"/>
    </source>
</evidence>
<sequence>MPGTPTFTYPSILSISTKETPSQRSDLFPEPPLLPPMGCETLAANAAVSPYDLLFQALALIPVSHYFMAAFLLFLIFLYNFLEIHFLRDLLTLFRGDPVTLTYNSCSDLCQSVVAKCKILHGRYSVTPWLSSPHLQTAFLSIFGRAPPVTYRRHLFRALDGGTIALDWLTYSDVVEGTSRAIDSSAALKGDKTPIMIVIPGLTSDSASAYVKHLAFNMARQGWNVLVSNHRGLGGVSLTSDCFYNAGWTEDVRKIIDHIRCEYPEAPLYAVGTSIGANILVKYLGEDGANTPLVGAAAICSPWDLLICDRFINRRPVQKIYDRVLTVGLQVYAQLHQSILSRLADWESIKKSNSVRDFDNHATRVLGKFETVDTYYRRSSSTNYVENVSVPLLCISALDDPVCTSEAIPWDECRANENIILATAAHGGHLAFYEGITASSLWWVRAVDEFFGVLRTSPFRRQKIQGSTLPKPLQSSIDQGPYLNVMGDGMVAAAGSEPRDIVPEDMSNEHMIHSKKEEDTISDKGTGPDLTDKIYSNKHIMRQAEQNVKDLIVPVQRRVDQLSRRSRRSIWLLAYIAIITTWPFVGSVLISVLKRRFKTFVPATLFKK</sequence>
<dbReference type="OMA" id="ATSMWWV"/>
<dbReference type="FunFam" id="3.40.50.1820:FF:000071">
    <property type="entry name" value="Embryogenesis-associated protein EMB8"/>
    <property type="match status" value="1"/>
</dbReference>
<keyword evidence="5" id="KW-1185">Reference proteome</keyword>
<dbReference type="InterPro" id="IPR050960">
    <property type="entry name" value="AB_hydrolase_4_sf"/>
</dbReference>
<dbReference type="GO" id="GO:0034338">
    <property type="term" value="F:short-chain carboxylesterase activity"/>
    <property type="evidence" value="ECO:0000318"/>
    <property type="project" value="GO_Central"/>
</dbReference>
<dbReference type="Pfam" id="PF12146">
    <property type="entry name" value="Hydrolase_4"/>
    <property type="match status" value="1"/>
</dbReference>
<feature type="transmembrane region" description="Helical" evidence="2">
    <location>
        <begin position="63"/>
        <end position="82"/>
    </location>
</feature>
<feature type="domain" description="Serine aminopeptidase S33" evidence="3">
    <location>
        <begin position="195"/>
        <end position="407"/>
    </location>
</feature>
<accession>A0A061E485</accession>
<name>A0A061E485_THECC</name>
<dbReference type="FunCoup" id="A0A061E485">
    <property type="interactions" value="926"/>
</dbReference>
<protein>
    <submittedName>
        <fullName evidence="4">Alpha/beta-Hydrolases superfamily protein, putative isoform 1</fullName>
    </submittedName>
</protein>
<reference evidence="4 5" key="1">
    <citation type="journal article" date="2013" name="Genome Biol.">
        <title>The genome sequence of the most widely cultivated cacao type and its use to identify candidate genes regulating pod color.</title>
        <authorList>
            <person name="Motamayor J.C."/>
            <person name="Mockaitis K."/>
            <person name="Schmutz J."/>
            <person name="Haiminen N."/>
            <person name="Iii D.L."/>
            <person name="Cornejo O."/>
            <person name="Findley S.D."/>
            <person name="Zheng P."/>
            <person name="Utro F."/>
            <person name="Royaert S."/>
            <person name="Saski C."/>
            <person name="Jenkins J."/>
            <person name="Podicheti R."/>
            <person name="Zhao M."/>
            <person name="Scheffler B.E."/>
            <person name="Stack J.C."/>
            <person name="Feltus F.A."/>
            <person name="Mustiga G.M."/>
            <person name="Amores F."/>
            <person name="Phillips W."/>
            <person name="Marelli J.P."/>
            <person name="May G.D."/>
            <person name="Shapiro H."/>
            <person name="Ma J."/>
            <person name="Bustamante C.D."/>
            <person name="Schnell R.J."/>
            <person name="Main D."/>
            <person name="Gilbert D."/>
            <person name="Parida L."/>
            <person name="Kuhn D.N."/>
        </authorList>
    </citation>
    <scope>NUCLEOTIDE SEQUENCE [LARGE SCALE GENOMIC DNA]</scope>
    <source>
        <strain evidence="5">cv. Matina 1-6</strain>
    </source>
</reference>
<dbReference type="HOGENOM" id="CLU_024665_1_0_1"/>
<dbReference type="InParanoid" id="A0A061E485"/>
<evidence type="ECO:0000313" key="5">
    <source>
        <dbReference type="Proteomes" id="UP000026915"/>
    </source>
</evidence>
<keyword evidence="2" id="KW-0812">Transmembrane</keyword>
<dbReference type="AlphaFoldDB" id="A0A061E485"/>
<keyword evidence="2" id="KW-1133">Transmembrane helix</keyword>
<dbReference type="EMBL" id="CM001880">
    <property type="protein sequence ID" value="EOX97083.1"/>
    <property type="molecule type" value="Genomic_DNA"/>
</dbReference>